<dbReference type="RefSeq" id="WP_112140627.1">
    <property type="nucleotide sequence ID" value="NZ_BAAAEF010000003.1"/>
</dbReference>
<dbReference type="SUPFAM" id="SSF53448">
    <property type="entry name" value="Nucleotide-diphospho-sugar transferases"/>
    <property type="match status" value="1"/>
</dbReference>
<dbReference type="CDD" id="cd02511">
    <property type="entry name" value="Beta4Glucosyltransferase"/>
    <property type="match status" value="1"/>
</dbReference>
<dbReference type="EMBL" id="CP054301">
    <property type="protein sequence ID" value="QKK79568.1"/>
    <property type="molecule type" value="Genomic_DNA"/>
</dbReference>
<sequence length="261" mass="29604">MKISGNIITLNEEKNIAACIESMQTVCDEIIVVDSGSTDNTIEIARRLGATIINQPYLGDGIQKNVALNHTRNAWVLSLDADERLTPEMTHAIQQLSLESTSLEGYSFRRQNMIGNRWIKHCGWYPDRCIRLYNTEKTRFADVKQHASVQTKKIKHIDADIIHFSFKNIGELFAKPGRNFSGRAAKIMYAKGKRANSFSPFTHGLNAFIRKYVFQRGFMGGVDGMTVALSAAVNSYLKYAKLLEYQRDPSVTKQDDFKNIW</sequence>
<evidence type="ECO:0000256" key="1">
    <source>
        <dbReference type="ARBA" id="ARBA00038494"/>
    </source>
</evidence>
<dbReference type="PANTHER" id="PTHR43630">
    <property type="entry name" value="POLY-BETA-1,6-N-ACETYL-D-GLUCOSAMINE SYNTHASE"/>
    <property type="match status" value="1"/>
</dbReference>
<dbReference type="InterPro" id="IPR001173">
    <property type="entry name" value="Glyco_trans_2-like"/>
</dbReference>
<protein>
    <submittedName>
        <fullName evidence="3 4">Glycosyltransferase</fullName>
    </submittedName>
</protein>
<dbReference type="AlphaFoldDB" id="A0A2Z4PW27"/>
<dbReference type="Proteomes" id="UP000249898">
    <property type="component" value="Chromosome"/>
</dbReference>
<accession>A0A2Z4PW27</accession>
<evidence type="ECO:0000259" key="2">
    <source>
        <dbReference type="Pfam" id="PF00535"/>
    </source>
</evidence>
<evidence type="ECO:0000313" key="3">
    <source>
        <dbReference type="EMBL" id="AWY01818.1"/>
    </source>
</evidence>
<dbReference type="Proteomes" id="UP000509371">
    <property type="component" value="Chromosome"/>
</dbReference>
<dbReference type="EMBL" id="CP016181">
    <property type="protein sequence ID" value="AWY01818.1"/>
    <property type="molecule type" value="Genomic_DNA"/>
</dbReference>
<dbReference type="Gene3D" id="3.90.550.10">
    <property type="entry name" value="Spore Coat Polysaccharide Biosynthesis Protein SpsA, Chain A"/>
    <property type="match status" value="1"/>
</dbReference>
<dbReference type="PANTHER" id="PTHR43630:SF2">
    <property type="entry name" value="GLYCOSYLTRANSFERASE"/>
    <property type="match status" value="1"/>
</dbReference>
<name>A0A2Z4PW27_9GAMM</name>
<dbReference type="Pfam" id="PF00535">
    <property type="entry name" value="Glycos_transf_2"/>
    <property type="match status" value="1"/>
</dbReference>
<keyword evidence="3" id="KW-0808">Transferase</keyword>
<comment type="similarity">
    <text evidence="1">Belongs to the glycosyltransferase 2 family. WaaE/KdtX subfamily.</text>
</comment>
<evidence type="ECO:0000313" key="6">
    <source>
        <dbReference type="Proteomes" id="UP000509371"/>
    </source>
</evidence>
<feature type="domain" description="Glycosyltransferase 2-like" evidence="2">
    <location>
        <begin position="7"/>
        <end position="139"/>
    </location>
</feature>
<reference evidence="3 5" key="1">
    <citation type="submission" date="2016-06" db="EMBL/GenBank/DDBJ databases">
        <title>The sequenced genome of the ice-adhering bacterium Marinomonas primoryensis, from Antarctica.</title>
        <authorList>
            <person name="Graham L."/>
            <person name="Vance T.D.R."/>
            <person name="Davies P.L."/>
        </authorList>
    </citation>
    <scope>NUCLEOTIDE SEQUENCE [LARGE SCALE GENOMIC DNA]</scope>
    <source>
        <strain evidence="3 5">AceL</strain>
    </source>
</reference>
<reference evidence="4 6" key="2">
    <citation type="submission" date="2020-06" db="EMBL/GenBank/DDBJ databases">
        <authorList>
            <person name="Voronona O.L."/>
            <person name="Aksenova E.I."/>
            <person name="Kunda M.S."/>
            <person name="Semenov A.N."/>
            <person name="Ryzhova N."/>
        </authorList>
    </citation>
    <scope>NUCLEOTIDE SEQUENCE [LARGE SCALE GENOMIC DNA]</scope>
    <source>
        <strain evidence="4 6">MPKMM3633</strain>
    </source>
</reference>
<evidence type="ECO:0000313" key="5">
    <source>
        <dbReference type="Proteomes" id="UP000249898"/>
    </source>
</evidence>
<organism evidence="3 5">
    <name type="scientific">Marinomonas primoryensis</name>
    <dbReference type="NCBI Taxonomy" id="178399"/>
    <lineage>
        <taxon>Bacteria</taxon>
        <taxon>Pseudomonadati</taxon>
        <taxon>Pseudomonadota</taxon>
        <taxon>Gammaproteobacteria</taxon>
        <taxon>Oceanospirillales</taxon>
        <taxon>Oceanospirillaceae</taxon>
        <taxon>Marinomonas</taxon>
    </lineage>
</organism>
<dbReference type="InterPro" id="IPR029044">
    <property type="entry name" value="Nucleotide-diphossugar_trans"/>
</dbReference>
<dbReference type="GO" id="GO:0016740">
    <property type="term" value="F:transferase activity"/>
    <property type="evidence" value="ECO:0007669"/>
    <property type="project" value="UniProtKB-KW"/>
</dbReference>
<dbReference type="OrthoDB" id="9815923at2"/>
<dbReference type="KEGG" id="mpri:MP3633_0832"/>
<evidence type="ECO:0000313" key="4">
    <source>
        <dbReference type="EMBL" id="QKK79568.1"/>
    </source>
</evidence>
<proteinExistence type="inferred from homology"/>
<gene>
    <name evidence="3" type="ORF">A8139_19020</name>
    <name evidence="4" type="ORF">MP3633_0832</name>
</gene>